<dbReference type="PANTHER" id="PTHR31327:SF2">
    <property type="entry name" value="PDZ DOMAIN-CONTAINING PROTEIN"/>
    <property type="match status" value="1"/>
</dbReference>
<dbReference type="RefSeq" id="XP_053587581.1">
    <property type="nucleotide sequence ID" value="XM_053728004.1"/>
</dbReference>
<dbReference type="GeneID" id="9812365"/>
<feature type="compositionally biased region" description="Polar residues" evidence="1">
    <location>
        <begin position="310"/>
        <end position="335"/>
    </location>
</feature>
<dbReference type="InterPro" id="IPR040264">
    <property type="entry name" value="T15H9.4-like"/>
</dbReference>
<dbReference type="KEGG" id="crq:GCK72_010719"/>
<proteinExistence type="predicted"/>
<gene>
    <name evidence="2" type="ORF">GCK72_010719</name>
</gene>
<dbReference type="EMBL" id="WUAV01000003">
    <property type="protein sequence ID" value="KAF1762457.1"/>
    <property type="molecule type" value="Genomic_DNA"/>
</dbReference>
<feature type="compositionally biased region" description="Low complexity" evidence="1">
    <location>
        <begin position="348"/>
        <end position="364"/>
    </location>
</feature>
<dbReference type="CTD" id="9812365"/>
<name>A0A6A5H5I8_CAERE</name>
<comment type="caution">
    <text evidence="2">The sequence shown here is derived from an EMBL/GenBank/DDBJ whole genome shotgun (WGS) entry which is preliminary data.</text>
</comment>
<dbReference type="Proteomes" id="UP000483820">
    <property type="component" value="Chromosome III"/>
</dbReference>
<evidence type="ECO:0000313" key="3">
    <source>
        <dbReference type="Proteomes" id="UP000483820"/>
    </source>
</evidence>
<dbReference type="AlphaFoldDB" id="A0A6A5H5I8"/>
<accession>A0A6A5H5I8</accession>
<evidence type="ECO:0000313" key="2">
    <source>
        <dbReference type="EMBL" id="KAF1762457.1"/>
    </source>
</evidence>
<reference evidence="2 3" key="1">
    <citation type="submission" date="2019-12" db="EMBL/GenBank/DDBJ databases">
        <title>Chromosome-level assembly of the Caenorhabditis remanei genome.</title>
        <authorList>
            <person name="Teterina A.A."/>
            <person name="Willis J.H."/>
            <person name="Phillips P.C."/>
        </authorList>
    </citation>
    <scope>NUCLEOTIDE SEQUENCE [LARGE SCALE GENOMIC DNA]</scope>
    <source>
        <strain evidence="2 3">PX506</strain>
        <tissue evidence="2">Whole organism</tissue>
    </source>
</reference>
<sequence>MRKPEFSTKKQENVGIFIIQFSLFTRNHISGFQRQNSFMSKKKEFWLKPLPPNVPLVKTVVSFKIADQDVGRPPAEVMKIDEDMMISFISANSYYNGLIMGDKVVKVNDFPGKAAKCLAEILKGEKCQIEVLRRKGAYPATKERLARVGAVVKKGHACFLVDVERAPNVTTTSVGLKLGVMKKRGYVTKIEDDSIATTLIGRGDSIIDMGGDAIPFNDNYTDTFVREHLSKVSTGSKMSFLIERPIILEYAKEHQKYIESITYEDSDIEMAKDVVDIGRRASNMHFIIFKKMTPTSILSEDVRRQKKTTNKTTEAGESNISVSTCSTTNNISSDVSDPEDLKPVVTKSHAAGSSSDSGGAFDDE</sequence>
<organism evidence="2 3">
    <name type="scientific">Caenorhabditis remanei</name>
    <name type="common">Caenorhabditis vulgaris</name>
    <dbReference type="NCBI Taxonomy" id="31234"/>
    <lineage>
        <taxon>Eukaryota</taxon>
        <taxon>Metazoa</taxon>
        <taxon>Ecdysozoa</taxon>
        <taxon>Nematoda</taxon>
        <taxon>Chromadorea</taxon>
        <taxon>Rhabditida</taxon>
        <taxon>Rhabditina</taxon>
        <taxon>Rhabditomorpha</taxon>
        <taxon>Rhabditoidea</taxon>
        <taxon>Rhabditidae</taxon>
        <taxon>Peloderinae</taxon>
        <taxon>Caenorhabditis</taxon>
    </lineage>
</organism>
<protein>
    <recommendedName>
        <fullName evidence="4">PDZ domain-containing protein</fullName>
    </recommendedName>
</protein>
<evidence type="ECO:0000256" key="1">
    <source>
        <dbReference type="SAM" id="MobiDB-lite"/>
    </source>
</evidence>
<dbReference type="PANTHER" id="PTHR31327">
    <property type="entry name" value="SPERM MEIOSIS PDZ DOMAIN CONTAINING PROTEINS-RELATED"/>
    <property type="match status" value="1"/>
</dbReference>
<feature type="region of interest" description="Disordered" evidence="1">
    <location>
        <begin position="303"/>
        <end position="364"/>
    </location>
</feature>
<evidence type="ECO:0008006" key="4">
    <source>
        <dbReference type="Google" id="ProtNLM"/>
    </source>
</evidence>